<feature type="compositionally biased region" description="Polar residues" evidence="1">
    <location>
        <begin position="33"/>
        <end position="42"/>
    </location>
</feature>
<keyword evidence="3" id="KW-1185">Reference proteome</keyword>
<feature type="compositionally biased region" description="Basic and acidic residues" evidence="1">
    <location>
        <begin position="47"/>
        <end position="61"/>
    </location>
</feature>
<evidence type="ECO:0000313" key="2">
    <source>
        <dbReference type="EMBL" id="KAK8169375.1"/>
    </source>
</evidence>
<proteinExistence type="predicted"/>
<protein>
    <submittedName>
        <fullName evidence="2">Uncharacterized protein</fullName>
    </submittedName>
</protein>
<reference evidence="2 3" key="1">
    <citation type="journal article" date="2022" name="G3 (Bethesda)">
        <title>Enemy or ally: a genomic approach to elucidate the lifestyle of Phyllosticta citrichinaensis.</title>
        <authorList>
            <person name="Buijs V.A."/>
            <person name="Groenewald J.Z."/>
            <person name="Haridas S."/>
            <person name="LaButti K.M."/>
            <person name="Lipzen A."/>
            <person name="Martin F.M."/>
            <person name="Barry K."/>
            <person name="Grigoriev I.V."/>
            <person name="Crous P.W."/>
            <person name="Seidl M.F."/>
        </authorList>
    </citation>
    <scope>NUCLEOTIDE SEQUENCE [LARGE SCALE GENOMIC DNA]</scope>
    <source>
        <strain evidence="2 3">CBS 129764</strain>
    </source>
</reference>
<accession>A0ABR1XVB7</accession>
<feature type="region of interest" description="Disordered" evidence="1">
    <location>
        <begin position="1"/>
        <end position="88"/>
    </location>
</feature>
<gene>
    <name evidence="2" type="ORF">IWX90DRAFT_175481</name>
</gene>
<feature type="compositionally biased region" description="Basic and acidic residues" evidence="1">
    <location>
        <begin position="18"/>
        <end position="28"/>
    </location>
</feature>
<dbReference type="Proteomes" id="UP001456524">
    <property type="component" value="Unassembled WGS sequence"/>
</dbReference>
<name>A0ABR1XVB7_9PEZI</name>
<dbReference type="EMBL" id="JBBWUH010000004">
    <property type="protein sequence ID" value="KAK8169375.1"/>
    <property type="molecule type" value="Genomic_DNA"/>
</dbReference>
<organism evidence="2 3">
    <name type="scientific">Phyllosticta citrichinensis</name>
    <dbReference type="NCBI Taxonomy" id="1130410"/>
    <lineage>
        <taxon>Eukaryota</taxon>
        <taxon>Fungi</taxon>
        <taxon>Dikarya</taxon>
        <taxon>Ascomycota</taxon>
        <taxon>Pezizomycotina</taxon>
        <taxon>Dothideomycetes</taxon>
        <taxon>Dothideomycetes incertae sedis</taxon>
        <taxon>Botryosphaeriales</taxon>
        <taxon>Phyllostictaceae</taxon>
        <taxon>Phyllosticta</taxon>
    </lineage>
</organism>
<evidence type="ECO:0000256" key="1">
    <source>
        <dbReference type="SAM" id="MobiDB-lite"/>
    </source>
</evidence>
<comment type="caution">
    <text evidence="2">The sequence shown here is derived from an EMBL/GenBank/DDBJ whole genome shotgun (WGS) entry which is preliminary data.</text>
</comment>
<evidence type="ECO:0000313" key="3">
    <source>
        <dbReference type="Proteomes" id="UP001456524"/>
    </source>
</evidence>
<sequence>MMTARLAPSPEHAPTMVDFRDGRTEDRPGGSLTRHSLPTVQFQLGAPRHDHARPDKTRQDQTRPPLMQPRCRTTRPAASRLSNGHGAACPVGSPSRPWVVSPWLHTPLLSPDRLTGWLPPMTTCKCHGRSAYGFGLCRWGLSVACALPDTPWPHCRQAPYSHGLQSHSSPPRPSWSASMWRLPSNGVPAGDVCLTPCLARVLRPE</sequence>